<dbReference type="Pfam" id="PF03142">
    <property type="entry name" value="Chitin_synth_2"/>
    <property type="match status" value="1"/>
</dbReference>
<organism evidence="1 2">
    <name type="scientific">Mycena chlorophos</name>
    <name type="common">Agaric fungus</name>
    <name type="synonym">Agaricus chlorophos</name>
    <dbReference type="NCBI Taxonomy" id="658473"/>
    <lineage>
        <taxon>Eukaryota</taxon>
        <taxon>Fungi</taxon>
        <taxon>Dikarya</taxon>
        <taxon>Basidiomycota</taxon>
        <taxon>Agaricomycotina</taxon>
        <taxon>Agaricomycetes</taxon>
        <taxon>Agaricomycetidae</taxon>
        <taxon>Agaricales</taxon>
        <taxon>Marasmiineae</taxon>
        <taxon>Mycenaceae</taxon>
        <taxon>Mycena</taxon>
    </lineage>
</organism>
<dbReference type="Proteomes" id="UP000815677">
    <property type="component" value="Unassembled WGS sequence"/>
</dbReference>
<protein>
    <submittedName>
        <fullName evidence="1">Chitin synthase</fullName>
    </submittedName>
</protein>
<name>A0ABQ0KX78_MYCCL</name>
<dbReference type="EMBL" id="DF839091">
    <property type="protein sequence ID" value="GAT43508.1"/>
    <property type="molecule type" value="Genomic_DNA"/>
</dbReference>
<accession>A0ABQ0KX78</accession>
<keyword evidence="2" id="KW-1185">Reference proteome</keyword>
<evidence type="ECO:0000313" key="1">
    <source>
        <dbReference type="EMBL" id="GAT43508.1"/>
    </source>
</evidence>
<gene>
    <name evidence="1" type="ORF">MCHLO_01184</name>
</gene>
<proteinExistence type="predicted"/>
<sequence length="69" mass="7849">MSQMVSCAVCDTKIKGLCGETKVVNKAKTFVTMMQEYEKRMQIRNPDIIYQILLGECRRHAHAQSASLD</sequence>
<evidence type="ECO:0000313" key="2">
    <source>
        <dbReference type="Proteomes" id="UP000815677"/>
    </source>
</evidence>
<reference evidence="1" key="1">
    <citation type="submission" date="2014-09" db="EMBL/GenBank/DDBJ databases">
        <title>Genome sequence of the luminous mushroom Mycena chlorophos for searching fungal bioluminescence genes.</title>
        <authorList>
            <person name="Tanaka Y."/>
            <person name="Kasuga D."/>
            <person name="Oba Y."/>
            <person name="Hase S."/>
            <person name="Sato K."/>
            <person name="Oba Y."/>
            <person name="Sakakibara Y."/>
        </authorList>
    </citation>
    <scope>NUCLEOTIDE SEQUENCE</scope>
</reference>